<proteinExistence type="predicted"/>
<dbReference type="PANTHER" id="PTHR42085">
    <property type="entry name" value="F-BOX DOMAIN-CONTAINING PROTEIN"/>
    <property type="match status" value="1"/>
</dbReference>
<dbReference type="Proteomes" id="UP000241818">
    <property type="component" value="Unassembled WGS sequence"/>
</dbReference>
<dbReference type="AlphaFoldDB" id="A0A2T3B1A4"/>
<dbReference type="InParanoid" id="A0A2T3B1A4"/>
<name>A0A2T3B1A4_AMORE</name>
<dbReference type="OrthoDB" id="62952at2759"/>
<accession>A0A2T3B1A4</accession>
<keyword evidence="2" id="KW-1185">Reference proteome</keyword>
<protein>
    <recommendedName>
        <fullName evidence="3">F-box domain-containing protein</fullName>
    </recommendedName>
</protein>
<evidence type="ECO:0000313" key="2">
    <source>
        <dbReference type="Proteomes" id="UP000241818"/>
    </source>
</evidence>
<reference evidence="1 2" key="1">
    <citation type="journal article" date="2018" name="New Phytol.">
        <title>Comparative genomics and transcriptomics depict ericoid mycorrhizal fungi as versatile saprotrophs and plant mutualists.</title>
        <authorList>
            <person name="Martino E."/>
            <person name="Morin E."/>
            <person name="Grelet G.A."/>
            <person name="Kuo A."/>
            <person name="Kohler A."/>
            <person name="Daghino S."/>
            <person name="Barry K.W."/>
            <person name="Cichocki N."/>
            <person name="Clum A."/>
            <person name="Dockter R.B."/>
            <person name="Hainaut M."/>
            <person name="Kuo R.C."/>
            <person name="LaButti K."/>
            <person name="Lindahl B.D."/>
            <person name="Lindquist E.A."/>
            <person name="Lipzen A."/>
            <person name="Khouja H.R."/>
            <person name="Magnuson J."/>
            <person name="Murat C."/>
            <person name="Ohm R.A."/>
            <person name="Singer S.W."/>
            <person name="Spatafora J.W."/>
            <person name="Wang M."/>
            <person name="Veneault-Fourrey C."/>
            <person name="Henrissat B."/>
            <person name="Grigoriev I.V."/>
            <person name="Martin F.M."/>
            <person name="Perotto S."/>
        </authorList>
    </citation>
    <scope>NUCLEOTIDE SEQUENCE [LARGE SCALE GENOMIC DNA]</scope>
    <source>
        <strain evidence="1 2">ATCC 22711</strain>
    </source>
</reference>
<gene>
    <name evidence="1" type="ORF">M430DRAFT_27793</name>
</gene>
<evidence type="ECO:0008006" key="3">
    <source>
        <dbReference type="Google" id="ProtNLM"/>
    </source>
</evidence>
<dbReference type="GeneID" id="36573806"/>
<dbReference type="RefSeq" id="XP_024720680.1">
    <property type="nucleotide sequence ID" value="XM_024865725.1"/>
</dbReference>
<evidence type="ECO:0000313" key="1">
    <source>
        <dbReference type="EMBL" id="PSS18328.1"/>
    </source>
</evidence>
<dbReference type="PANTHER" id="PTHR42085:SF2">
    <property type="entry name" value="F-BOX DOMAIN-CONTAINING PROTEIN"/>
    <property type="match status" value="1"/>
</dbReference>
<sequence>MSANFLKLPSELRNKVYNRCLLLEEPIDPWINYNRQQQLTPGLLCTNKAIHREASSLFYAQNRFNFTMSSPTDTALFLRTIGRNNAGCIRHVCVNFPDFYLHAGGVTLGEGSMSIFASIQSSCANLSTLITAPYCTLDIEEKLEELDNPKITEVLKLINTCFRAILSLQEIIVIVYEDDPSSFIRSEMEKHGWIISVMEDGKEW</sequence>
<dbReference type="EMBL" id="KZ679011">
    <property type="protein sequence ID" value="PSS18328.1"/>
    <property type="molecule type" value="Genomic_DNA"/>
</dbReference>
<dbReference type="InterPro" id="IPR038883">
    <property type="entry name" value="AN11006-like"/>
</dbReference>
<organism evidence="1 2">
    <name type="scientific">Amorphotheca resinae ATCC 22711</name>
    <dbReference type="NCBI Taxonomy" id="857342"/>
    <lineage>
        <taxon>Eukaryota</taxon>
        <taxon>Fungi</taxon>
        <taxon>Dikarya</taxon>
        <taxon>Ascomycota</taxon>
        <taxon>Pezizomycotina</taxon>
        <taxon>Leotiomycetes</taxon>
        <taxon>Helotiales</taxon>
        <taxon>Amorphothecaceae</taxon>
        <taxon>Amorphotheca</taxon>
    </lineage>
</organism>